<organism evidence="3 4">
    <name type="scientific">Eumeta variegata</name>
    <name type="common">Bagworm moth</name>
    <name type="synonym">Eumeta japonica</name>
    <dbReference type="NCBI Taxonomy" id="151549"/>
    <lineage>
        <taxon>Eukaryota</taxon>
        <taxon>Metazoa</taxon>
        <taxon>Ecdysozoa</taxon>
        <taxon>Arthropoda</taxon>
        <taxon>Hexapoda</taxon>
        <taxon>Insecta</taxon>
        <taxon>Pterygota</taxon>
        <taxon>Neoptera</taxon>
        <taxon>Endopterygota</taxon>
        <taxon>Lepidoptera</taxon>
        <taxon>Glossata</taxon>
        <taxon>Ditrysia</taxon>
        <taxon>Tineoidea</taxon>
        <taxon>Psychidae</taxon>
        <taxon>Oiketicinae</taxon>
        <taxon>Eumeta</taxon>
    </lineage>
</organism>
<gene>
    <name evidence="3" type="ORF">EVAR_72446_1</name>
</gene>
<feature type="coiled-coil region" evidence="1">
    <location>
        <begin position="98"/>
        <end position="125"/>
    </location>
</feature>
<keyword evidence="1" id="KW-0175">Coiled coil</keyword>
<accession>A0A4C1T2C6</accession>
<evidence type="ECO:0000313" key="3">
    <source>
        <dbReference type="EMBL" id="GBP08335.1"/>
    </source>
</evidence>
<proteinExistence type="predicted"/>
<dbReference type="Proteomes" id="UP000299102">
    <property type="component" value="Unassembled WGS sequence"/>
</dbReference>
<comment type="caution">
    <text evidence="3">The sequence shown here is derived from an EMBL/GenBank/DDBJ whole genome shotgun (WGS) entry which is preliminary data.</text>
</comment>
<keyword evidence="4" id="KW-1185">Reference proteome</keyword>
<name>A0A4C1T2C6_EUMVA</name>
<dbReference type="AlphaFoldDB" id="A0A4C1T2C6"/>
<sequence>MRAVEISLEENQLNHAGGHKLQRQAPTTPQSPDPALLDVKQKLLLFENLQADERIIFKTSKFKSKSSQSLIQSERQTTSDDSPLVQVYPMDIATNNSINHASIDEERSEDEVESLEDELNDTSMEQIKEATPDDFGRSISLNEKQLKDNTKPVAAVNKSFLTPIFQHSKSHQHEEKNKTKDKVDSVLHEAKTTLTQSRNKEFARNYRSRPKTEVLDGICEPHISESGRFLSLHHKPKKSELDDEEQIELRDKSFSCVQPILEELIKTEESRCLKSGLCVETHYRVLLPFREKITKSLVTTNESEIINDIVCVCDAHEVSCHPFQLLL</sequence>
<evidence type="ECO:0000313" key="4">
    <source>
        <dbReference type="Proteomes" id="UP000299102"/>
    </source>
</evidence>
<feature type="region of interest" description="Disordered" evidence="2">
    <location>
        <begin position="1"/>
        <end position="34"/>
    </location>
</feature>
<protein>
    <submittedName>
        <fullName evidence="3">Uncharacterized protein</fullName>
    </submittedName>
</protein>
<dbReference type="OrthoDB" id="6152532at2759"/>
<dbReference type="EMBL" id="BGZK01004325">
    <property type="protein sequence ID" value="GBP08335.1"/>
    <property type="molecule type" value="Genomic_DNA"/>
</dbReference>
<dbReference type="STRING" id="151549.A0A4C1T2C6"/>
<evidence type="ECO:0000256" key="1">
    <source>
        <dbReference type="SAM" id="Coils"/>
    </source>
</evidence>
<evidence type="ECO:0000256" key="2">
    <source>
        <dbReference type="SAM" id="MobiDB-lite"/>
    </source>
</evidence>
<reference evidence="3 4" key="1">
    <citation type="journal article" date="2019" name="Commun. Biol.">
        <title>The bagworm genome reveals a unique fibroin gene that provides high tensile strength.</title>
        <authorList>
            <person name="Kono N."/>
            <person name="Nakamura H."/>
            <person name="Ohtoshi R."/>
            <person name="Tomita M."/>
            <person name="Numata K."/>
            <person name="Arakawa K."/>
        </authorList>
    </citation>
    <scope>NUCLEOTIDE SEQUENCE [LARGE SCALE GENOMIC DNA]</scope>
</reference>